<feature type="compositionally biased region" description="Basic and acidic residues" evidence="1">
    <location>
        <begin position="51"/>
        <end position="73"/>
    </location>
</feature>
<protein>
    <recommendedName>
        <fullName evidence="4">DUF789 domain-containing protein</fullName>
    </recommendedName>
</protein>
<dbReference type="Gramene" id="Manes.06G065300.1.v8.1">
    <property type="protein sequence ID" value="Manes.06G065300.1.v8.1.CDS"/>
    <property type="gene ID" value="Manes.06G065300.v8.1"/>
</dbReference>
<feature type="region of interest" description="Disordered" evidence="1">
    <location>
        <begin position="37"/>
        <end position="76"/>
    </location>
</feature>
<dbReference type="STRING" id="3983.A0A2C9VNG2"/>
<dbReference type="PANTHER" id="PTHR31343:SF42">
    <property type="entry name" value="T15D22.8"/>
    <property type="match status" value="1"/>
</dbReference>
<keyword evidence="3" id="KW-1185">Reference proteome</keyword>
<evidence type="ECO:0000256" key="1">
    <source>
        <dbReference type="SAM" id="MobiDB-lite"/>
    </source>
</evidence>
<dbReference type="Proteomes" id="UP000091857">
    <property type="component" value="Chromosome 6"/>
</dbReference>
<comment type="caution">
    <text evidence="2">The sequence shown here is derived from an EMBL/GenBank/DDBJ whole genome shotgun (WGS) entry which is preliminary data.</text>
</comment>
<sequence>MLGAGLQLTTRGRGEDRFYQPAKARKAHYNQYNDQLRRAQSDVTASQSPFVKEKVEKLADREPENRTALEDSPKPVSVPAVEPVVSPLSNLERFLESITPSLPAQHLSKTTMRNWRTCDLEFQPYFVLGDLWESFKEWSAYGAGVPVILNDSDSVVQYYVPYLSGIQIYGESIKPCMKSRRLVEDSDSDFRDSSSDGSSDYEPERGIKGSREQWDHLHLTNVPLRVDRLSLRDQHTAHQEDFSSDEGESMDSQGCLLFEYLERDPPYSREPLADKLSDLALRFPGLKTLRSCDLLASSWISVAWYPIYRIPTGPTLKDLDACFLTYHFLHTPMAGSQAAPAPVVTYPSEMDGVPKMCLPVFGLASYKFKGSLWTPNGGYERQLANSLFQAADNWLRLLQVNHPDFVFFCRR</sequence>
<name>A0A2C9VNG2_MANES</name>
<dbReference type="OrthoDB" id="784906at2759"/>
<dbReference type="InterPro" id="IPR008507">
    <property type="entry name" value="DUF789"/>
</dbReference>
<dbReference type="OMA" id="CLLFEYF"/>
<reference evidence="3" key="1">
    <citation type="journal article" date="2016" name="Nat. Biotechnol.">
        <title>Sequencing wild and cultivated cassava and related species reveals extensive interspecific hybridization and genetic diversity.</title>
        <authorList>
            <person name="Bredeson J.V."/>
            <person name="Lyons J.B."/>
            <person name="Prochnik S.E."/>
            <person name="Wu G.A."/>
            <person name="Ha C.M."/>
            <person name="Edsinger-Gonzales E."/>
            <person name="Grimwood J."/>
            <person name="Schmutz J."/>
            <person name="Rabbi I.Y."/>
            <person name="Egesi C."/>
            <person name="Nauluvula P."/>
            <person name="Lebot V."/>
            <person name="Ndunguru J."/>
            <person name="Mkamilo G."/>
            <person name="Bart R.S."/>
            <person name="Setter T.L."/>
            <person name="Gleadow R.M."/>
            <person name="Kulakow P."/>
            <person name="Ferguson M.E."/>
            <person name="Rounsley S."/>
            <person name="Rokhsar D.S."/>
        </authorList>
    </citation>
    <scope>NUCLEOTIDE SEQUENCE [LARGE SCALE GENOMIC DNA]</scope>
    <source>
        <strain evidence="3">cv. AM560-2</strain>
    </source>
</reference>
<evidence type="ECO:0008006" key="4">
    <source>
        <dbReference type="Google" id="ProtNLM"/>
    </source>
</evidence>
<evidence type="ECO:0000313" key="3">
    <source>
        <dbReference type="Proteomes" id="UP000091857"/>
    </source>
</evidence>
<organism evidence="2 3">
    <name type="scientific">Manihot esculenta</name>
    <name type="common">Cassava</name>
    <name type="synonym">Jatropha manihot</name>
    <dbReference type="NCBI Taxonomy" id="3983"/>
    <lineage>
        <taxon>Eukaryota</taxon>
        <taxon>Viridiplantae</taxon>
        <taxon>Streptophyta</taxon>
        <taxon>Embryophyta</taxon>
        <taxon>Tracheophyta</taxon>
        <taxon>Spermatophyta</taxon>
        <taxon>Magnoliopsida</taxon>
        <taxon>eudicotyledons</taxon>
        <taxon>Gunneridae</taxon>
        <taxon>Pentapetalae</taxon>
        <taxon>rosids</taxon>
        <taxon>fabids</taxon>
        <taxon>Malpighiales</taxon>
        <taxon>Euphorbiaceae</taxon>
        <taxon>Crotonoideae</taxon>
        <taxon>Manihoteae</taxon>
        <taxon>Manihot</taxon>
    </lineage>
</organism>
<feature type="compositionally biased region" description="Basic and acidic residues" evidence="1">
    <location>
        <begin position="185"/>
        <end position="194"/>
    </location>
</feature>
<dbReference type="Pfam" id="PF05623">
    <property type="entry name" value="DUF789"/>
    <property type="match status" value="1"/>
</dbReference>
<dbReference type="AlphaFoldDB" id="A0A2C9VNG2"/>
<dbReference type="EMBL" id="CM004392">
    <property type="protein sequence ID" value="OAY47261.1"/>
    <property type="molecule type" value="Genomic_DNA"/>
</dbReference>
<gene>
    <name evidence="2" type="ORF">MANES_06G065300v8</name>
</gene>
<accession>A0A2C9VNG2</accession>
<evidence type="ECO:0000313" key="2">
    <source>
        <dbReference type="EMBL" id="OAY47261.1"/>
    </source>
</evidence>
<feature type="region of interest" description="Disordered" evidence="1">
    <location>
        <begin position="185"/>
        <end position="206"/>
    </location>
</feature>
<proteinExistence type="predicted"/>
<dbReference type="PANTHER" id="PTHR31343">
    <property type="entry name" value="T15D22.8"/>
    <property type="match status" value="1"/>
</dbReference>